<evidence type="ECO:0000313" key="1">
    <source>
        <dbReference type="EMBL" id="STZ88677.1"/>
    </source>
</evidence>
<evidence type="ECO:0000313" key="2">
    <source>
        <dbReference type="Proteomes" id="UP000255389"/>
    </source>
</evidence>
<sequence length="36" mass="3900">MIVGTPGKWTVDAKTFGELDEITASELIHDLEGLRG</sequence>
<protein>
    <submittedName>
        <fullName evidence="1">Uncharacterized protein</fullName>
    </submittedName>
</protein>
<organism evidence="1 2">
    <name type="scientific">Mycolicibacterium fortuitum</name>
    <name type="common">Mycobacterium fortuitum</name>
    <dbReference type="NCBI Taxonomy" id="1766"/>
    <lineage>
        <taxon>Bacteria</taxon>
        <taxon>Bacillati</taxon>
        <taxon>Actinomycetota</taxon>
        <taxon>Actinomycetes</taxon>
        <taxon>Mycobacteriales</taxon>
        <taxon>Mycobacteriaceae</taxon>
        <taxon>Mycolicibacterium</taxon>
    </lineage>
</organism>
<dbReference type="EMBL" id="UGQY01000003">
    <property type="protein sequence ID" value="STZ88677.1"/>
    <property type="molecule type" value="Genomic_DNA"/>
</dbReference>
<dbReference type="AlphaFoldDB" id="A0A378UWT7"/>
<name>A0A378UWT7_MYCFO</name>
<dbReference type="Proteomes" id="UP000255389">
    <property type="component" value="Unassembled WGS sequence"/>
</dbReference>
<accession>A0A378UWT7</accession>
<reference evidence="1 2" key="1">
    <citation type="submission" date="2018-06" db="EMBL/GenBank/DDBJ databases">
        <authorList>
            <consortium name="Pathogen Informatics"/>
            <person name="Doyle S."/>
        </authorList>
    </citation>
    <scope>NUCLEOTIDE SEQUENCE [LARGE SCALE GENOMIC DNA]</scope>
    <source>
        <strain evidence="1 2">NCTC1542</strain>
    </source>
</reference>
<gene>
    <name evidence="1" type="ORF">NCTC1542_03462</name>
</gene>
<proteinExistence type="predicted"/>